<dbReference type="InterPro" id="IPR052514">
    <property type="entry name" value="SAM-dependent_MTase"/>
</dbReference>
<feature type="domain" description="Methyltransferase FkbM" evidence="1">
    <location>
        <begin position="41"/>
        <end position="172"/>
    </location>
</feature>
<protein>
    <submittedName>
        <fullName evidence="2">FkbM family methyltransferase</fullName>
    </submittedName>
</protein>
<dbReference type="PANTHER" id="PTHR34203">
    <property type="entry name" value="METHYLTRANSFERASE, FKBM FAMILY PROTEIN"/>
    <property type="match status" value="1"/>
</dbReference>
<dbReference type="SUPFAM" id="SSF53335">
    <property type="entry name" value="S-adenosyl-L-methionine-dependent methyltransferases"/>
    <property type="match status" value="1"/>
</dbReference>
<dbReference type="RefSeq" id="WP_144347445.1">
    <property type="nucleotide sequence ID" value="NZ_VMKP01000002.1"/>
</dbReference>
<comment type="caution">
    <text evidence="2">The sequence shown here is derived from an EMBL/GenBank/DDBJ whole genome shotgun (WGS) entry which is preliminary data.</text>
</comment>
<keyword evidence="3" id="KW-1185">Reference proteome</keyword>
<dbReference type="EMBL" id="VMKP01000002">
    <property type="protein sequence ID" value="TVO65214.1"/>
    <property type="molecule type" value="Genomic_DNA"/>
</dbReference>
<proteinExistence type="predicted"/>
<keyword evidence="2" id="KW-0808">Transferase</keyword>
<keyword evidence="2" id="KW-0489">Methyltransferase</keyword>
<dbReference type="GO" id="GO:0008168">
    <property type="term" value="F:methyltransferase activity"/>
    <property type="evidence" value="ECO:0007669"/>
    <property type="project" value="UniProtKB-KW"/>
</dbReference>
<name>A0A557RJ76_9GAMM</name>
<dbReference type="NCBIfam" id="TIGR01444">
    <property type="entry name" value="fkbM_fam"/>
    <property type="match status" value="1"/>
</dbReference>
<dbReference type="InterPro" id="IPR006342">
    <property type="entry name" value="FkbM_mtfrase"/>
</dbReference>
<evidence type="ECO:0000259" key="1">
    <source>
        <dbReference type="Pfam" id="PF05050"/>
    </source>
</evidence>
<dbReference type="PANTHER" id="PTHR34203:SF15">
    <property type="entry name" value="SLL1173 PROTEIN"/>
    <property type="match status" value="1"/>
</dbReference>
<accession>A0A557RJ76</accession>
<dbReference type="AlphaFoldDB" id="A0A557RJ76"/>
<gene>
    <name evidence="2" type="ORF">FPL11_03760</name>
</gene>
<organism evidence="2 3">
    <name type="scientific">Spiribacter aquaticus</name>
    <dbReference type="NCBI Taxonomy" id="1935996"/>
    <lineage>
        <taxon>Bacteria</taxon>
        <taxon>Pseudomonadati</taxon>
        <taxon>Pseudomonadota</taxon>
        <taxon>Gammaproteobacteria</taxon>
        <taxon>Chromatiales</taxon>
        <taxon>Ectothiorhodospiraceae</taxon>
        <taxon>Spiribacter</taxon>
    </lineage>
</organism>
<dbReference type="InterPro" id="IPR029063">
    <property type="entry name" value="SAM-dependent_MTases_sf"/>
</dbReference>
<evidence type="ECO:0000313" key="2">
    <source>
        <dbReference type="EMBL" id="TVO65214.1"/>
    </source>
</evidence>
<sequence length="255" mass="27933">MNPRRLIGLSRSLLIYAAPWRQPGLRRFYAPLIDPDRPVFDIGAHLGDRSLAFAALGAPVVALEPQPALRPLLAWRLRRYPRAQVSGEAVGDHTGEATLALSDRHPTLASVNAQWRAEIGQRNASFAHVAWERTVTVPMITLETLIARHGVPGFCKIDVEGAEEAVLDGLQQPLPALSFEYVAGSLARARACVDRLEALGDYRYNVTVGEQRRLQFTAWQTAQGLVEWLGGPAQTAGSGDVYARLTGPDARGRQR</sequence>
<dbReference type="Proteomes" id="UP000316688">
    <property type="component" value="Unassembled WGS sequence"/>
</dbReference>
<reference evidence="2 3" key="1">
    <citation type="submission" date="2019-07" db="EMBL/GenBank/DDBJ databases">
        <title>Reclasification of Spiribacter aquaticus.</title>
        <authorList>
            <person name="Leon M.J."/>
            <person name="Sanchez-Porro C."/>
            <person name="Ventosa A."/>
        </authorList>
    </citation>
    <scope>NUCLEOTIDE SEQUENCE [LARGE SCALE GENOMIC DNA]</scope>
    <source>
        <strain evidence="2 3">SP30</strain>
    </source>
</reference>
<evidence type="ECO:0000313" key="3">
    <source>
        <dbReference type="Proteomes" id="UP000316688"/>
    </source>
</evidence>
<dbReference type="GO" id="GO:0032259">
    <property type="term" value="P:methylation"/>
    <property type="evidence" value="ECO:0007669"/>
    <property type="project" value="UniProtKB-KW"/>
</dbReference>
<dbReference type="Pfam" id="PF05050">
    <property type="entry name" value="Methyltransf_21"/>
    <property type="match status" value="1"/>
</dbReference>
<dbReference type="Gene3D" id="3.40.50.150">
    <property type="entry name" value="Vaccinia Virus protein VP39"/>
    <property type="match status" value="1"/>
</dbReference>